<dbReference type="EMBL" id="CP017298">
    <property type="protein sequence ID" value="AOS46866.1"/>
    <property type="molecule type" value="Genomic_DNA"/>
</dbReference>
<keyword evidence="13" id="KW-1185">Reference proteome</keyword>
<feature type="transmembrane region" description="Helical" evidence="10">
    <location>
        <begin position="346"/>
        <end position="367"/>
    </location>
</feature>
<keyword evidence="7" id="KW-0406">Ion transport</keyword>
<dbReference type="STRING" id="178339.BH719_02455"/>
<dbReference type="Pfam" id="PF00999">
    <property type="entry name" value="Na_H_Exchanger"/>
    <property type="match status" value="1"/>
</dbReference>
<keyword evidence="4 10" id="KW-0812">Transmembrane</keyword>
<reference evidence="12 13" key="1">
    <citation type="submission" date="2016-09" db="EMBL/GenBank/DDBJ databases">
        <title>Complete genome sequence of Actinomyces hongkongensis HKU8.</title>
        <authorList>
            <person name="Gao Y.-X."/>
            <person name="Zhou Y.-Y."/>
            <person name="Xie Y."/>
            <person name="Wang M."/>
            <person name="Wang S.-J."/>
            <person name="Shen S.-G."/>
        </authorList>
    </citation>
    <scope>NUCLEOTIDE SEQUENCE [LARGE SCALE GENOMIC DNA]</scope>
    <source>
        <strain evidence="12 13">HKU8</strain>
    </source>
</reference>
<evidence type="ECO:0000256" key="10">
    <source>
        <dbReference type="SAM" id="Phobius"/>
    </source>
</evidence>
<evidence type="ECO:0000256" key="5">
    <source>
        <dbReference type="ARBA" id="ARBA00022989"/>
    </source>
</evidence>
<evidence type="ECO:0000313" key="13">
    <source>
        <dbReference type="Proteomes" id="UP000095214"/>
    </source>
</evidence>
<protein>
    <submittedName>
        <fullName evidence="12">Sodium:proton antiporter</fullName>
    </submittedName>
</protein>
<evidence type="ECO:0000256" key="8">
    <source>
        <dbReference type="ARBA" id="ARBA00023136"/>
    </source>
</evidence>
<evidence type="ECO:0000256" key="9">
    <source>
        <dbReference type="ARBA" id="ARBA00023201"/>
    </source>
</evidence>
<dbReference type="GO" id="GO:0098719">
    <property type="term" value="P:sodium ion import across plasma membrane"/>
    <property type="evidence" value="ECO:0007669"/>
    <property type="project" value="TreeGrafter"/>
</dbReference>
<keyword evidence="5 10" id="KW-1133">Transmembrane helix</keyword>
<sequence>MSLELLIIVCVAAIVATALTNRFRLIGPVMLIVAGLVASFAPGAEGAGLPSEVVLTVFLPVLLYWEALSVSLNGMRRALRGIILSATVLVVITSAIIMAAGLAMGLSAGAALLVGACLGPTDATAVAALGKGINRFGRTVLQAESLLNDGTALAVFAIALRVASGGTGVSAASVASEFAISIGAGLGVGVVCGTAAVLLWAKWNASRTDAMLSNLIALTVPFTTYFLAEELQGSGVLAVVACGIVYSRYNGNANDSAIRLVGIPFWSVLTYLMNTVLFIMVGLSLPDIVRRLPHQELVRGLVLIPIIYSAMVAARFVGHHAIIFSIRALDRRPQQRERRTNIRGRLVSTVAGFRGAISLAMALSIPGSFGGTAYEERDLVVLITAGVTLLSLVVQGIALPHVVRWANARPTAVQRREAEELDEETRVLAGIMRDIVEELPSMAQRIGVEDGELVNAIRESYGRREERMLQAASEEEFSFFDEDETALRLECIDFARARVLEARNAGRLDGATASLAIKRLDTEGALLAGPIEME</sequence>
<feature type="transmembrane region" description="Helical" evidence="10">
    <location>
        <begin position="303"/>
        <end position="326"/>
    </location>
</feature>
<dbReference type="GO" id="GO:0051453">
    <property type="term" value="P:regulation of intracellular pH"/>
    <property type="evidence" value="ECO:0007669"/>
    <property type="project" value="TreeGrafter"/>
</dbReference>
<feature type="transmembrane region" description="Helical" evidence="10">
    <location>
        <begin position="110"/>
        <end position="130"/>
    </location>
</feature>
<dbReference type="InterPro" id="IPR006153">
    <property type="entry name" value="Cation/H_exchanger_TM"/>
</dbReference>
<evidence type="ECO:0000256" key="7">
    <source>
        <dbReference type="ARBA" id="ARBA00023065"/>
    </source>
</evidence>
<dbReference type="GO" id="GO:0015386">
    <property type="term" value="F:potassium:proton antiporter activity"/>
    <property type="evidence" value="ECO:0007669"/>
    <property type="project" value="TreeGrafter"/>
</dbReference>
<keyword evidence="2" id="KW-0813">Transport</keyword>
<evidence type="ECO:0000256" key="2">
    <source>
        <dbReference type="ARBA" id="ARBA00022448"/>
    </source>
</evidence>
<dbReference type="Proteomes" id="UP000095214">
    <property type="component" value="Chromosome"/>
</dbReference>
<dbReference type="PANTHER" id="PTHR10110">
    <property type="entry name" value="SODIUM/HYDROGEN EXCHANGER"/>
    <property type="match status" value="1"/>
</dbReference>
<evidence type="ECO:0000259" key="11">
    <source>
        <dbReference type="Pfam" id="PF00999"/>
    </source>
</evidence>
<keyword evidence="8 10" id="KW-0472">Membrane</keyword>
<dbReference type="GO" id="GO:0005886">
    <property type="term" value="C:plasma membrane"/>
    <property type="evidence" value="ECO:0007669"/>
    <property type="project" value="UniProtKB-SubCell"/>
</dbReference>
<evidence type="ECO:0000313" key="12">
    <source>
        <dbReference type="EMBL" id="AOS46866.1"/>
    </source>
</evidence>
<name>A0A1D8B155_9ACTO</name>
<feature type="transmembrane region" description="Helical" evidence="10">
    <location>
        <begin position="151"/>
        <end position="172"/>
    </location>
</feature>
<dbReference type="Gene3D" id="6.10.140.1330">
    <property type="match status" value="1"/>
</dbReference>
<dbReference type="GO" id="GO:0015385">
    <property type="term" value="F:sodium:proton antiporter activity"/>
    <property type="evidence" value="ECO:0007669"/>
    <property type="project" value="InterPro"/>
</dbReference>
<feature type="transmembrane region" description="Helical" evidence="10">
    <location>
        <begin position="82"/>
        <end position="104"/>
    </location>
</feature>
<evidence type="ECO:0000256" key="4">
    <source>
        <dbReference type="ARBA" id="ARBA00022692"/>
    </source>
</evidence>
<organism evidence="12 13">
    <name type="scientific">Pauljensenia hongkongensis</name>
    <dbReference type="NCBI Taxonomy" id="178339"/>
    <lineage>
        <taxon>Bacteria</taxon>
        <taxon>Bacillati</taxon>
        <taxon>Actinomycetota</taxon>
        <taxon>Actinomycetes</taxon>
        <taxon>Actinomycetales</taxon>
        <taxon>Actinomycetaceae</taxon>
        <taxon>Pauljensenia</taxon>
    </lineage>
</organism>
<feature type="domain" description="Cation/H+ exchanger transmembrane" evidence="11">
    <location>
        <begin position="12"/>
        <end position="405"/>
    </location>
</feature>
<feature type="transmembrane region" description="Helical" evidence="10">
    <location>
        <begin position="30"/>
        <end position="47"/>
    </location>
</feature>
<accession>A0A1D8B155</accession>
<evidence type="ECO:0000256" key="1">
    <source>
        <dbReference type="ARBA" id="ARBA00004651"/>
    </source>
</evidence>
<feature type="transmembrane region" description="Helical" evidence="10">
    <location>
        <begin position="178"/>
        <end position="200"/>
    </location>
</feature>
<dbReference type="InterPro" id="IPR018422">
    <property type="entry name" value="Cation/H_exchanger_CPA1"/>
</dbReference>
<feature type="transmembrane region" description="Helical" evidence="10">
    <location>
        <begin position="263"/>
        <end position="283"/>
    </location>
</feature>
<evidence type="ECO:0000256" key="6">
    <source>
        <dbReference type="ARBA" id="ARBA00023053"/>
    </source>
</evidence>
<proteinExistence type="predicted"/>
<dbReference type="OrthoDB" id="57886at2"/>
<feature type="transmembrane region" description="Helical" evidence="10">
    <location>
        <begin position="379"/>
        <end position="399"/>
    </location>
</feature>
<keyword evidence="6" id="KW-0915">Sodium</keyword>
<keyword evidence="3" id="KW-1003">Cell membrane</keyword>
<dbReference type="RefSeq" id="WP_009743158.1">
    <property type="nucleotide sequence ID" value="NZ_CP017298.1"/>
</dbReference>
<dbReference type="PANTHER" id="PTHR10110:SF86">
    <property type="entry name" value="SODIUM_HYDROGEN EXCHANGER 7"/>
    <property type="match status" value="1"/>
</dbReference>
<dbReference type="KEGG" id="phon:BH719_02455"/>
<evidence type="ECO:0000256" key="3">
    <source>
        <dbReference type="ARBA" id="ARBA00022475"/>
    </source>
</evidence>
<feature type="transmembrane region" description="Helical" evidence="10">
    <location>
        <begin position="53"/>
        <end position="70"/>
    </location>
</feature>
<gene>
    <name evidence="12" type="ORF">BH719_02455</name>
</gene>
<dbReference type="AlphaFoldDB" id="A0A1D8B155"/>
<keyword evidence="9" id="KW-0739">Sodium transport</keyword>
<comment type="subcellular location">
    <subcellularLocation>
        <location evidence="1">Cell membrane</location>
        <topology evidence="1">Multi-pass membrane protein</topology>
    </subcellularLocation>
</comment>